<protein>
    <submittedName>
        <fullName evidence="2">Uncharacterized protein</fullName>
    </submittedName>
</protein>
<dbReference type="AlphaFoldDB" id="A0A0V1KFQ1"/>
<evidence type="ECO:0000313" key="3">
    <source>
        <dbReference type="Proteomes" id="UP000054721"/>
    </source>
</evidence>
<evidence type="ECO:0000256" key="1">
    <source>
        <dbReference type="SAM" id="Phobius"/>
    </source>
</evidence>
<reference evidence="2 3" key="1">
    <citation type="submission" date="2015-05" db="EMBL/GenBank/DDBJ databases">
        <title>Evolution of Trichinella species and genotypes.</title>
        <authorList>
            <person name="Korhonen P.K."/>
            <person name="Edoardo P."/>
            <person name="Giuseppe L.R."/>
            <person name="Gasser R.B."/>
        </authorList>
    </citation>
    <scope>NUCLEOTIDE SEQUENCE [LARGE SCALE GENOMIC DNA]</scope>
    <source>
        <strain evidence="2">ISS10</strain>
    </source>
</reference>
<comment type="caution">
    <text evidence="2">The sequence shown here is derived from an EMBL/GenBank/DDBJ whole genome shotgun (WGS) entry which is preliminary data.</text>
</comment>
<proteinExistence type="predicted"/>
<dbReference type="EMBL" id="JYDW01003472">
    <property type="protein sequence ID" value="KRZ45948.1"/>
    <property type="molecule type" value="Genomic_DNA"/>
</dbReference>
<keyword evidence="1" id="KW-1133">Transmembrane helix</keyword>
<feature type="transmembrane region" description="Helical" evidence="1">
    <location>
        <begin position="26"/>
        <end position="53"/>
    </location>
</feature>
<dbReference type="Proteomes" id="UP000054721">
    <property type="component" value="Unassembled WGS sequence"/>
</dbReference>
<accession>A0A0V1KFQ1</accession>
<keyword evidence="1" id="KW-0472">Membrane</keyword>
<keyword evidence="1" id="KW-0812">Transmembrane</keyword>
<dbReference type="OrthoDB" id="446368at2759"/>
<dbReference type="STRING" id="6335.A0A0V1KFQ1"/>
<name>A0A0V1KFQ1_9BILA</name>
<sequence length="57" mass="6249">MNEKSVDTTNVGKKAAPVPIWSKSNLMVLCVLSITYFLGATLFACIAPFFPIVRCLK</sequence>
<evidence type="ECO:0000313" key="2">
    <source>
        <dbReference type="EMBL" id="KRZ45948.1"/>
    </source>
</evidence>
<gene>
    <name evidence="2" type="ORF">T02_6866</name>
</gene>
<organism evidence="2 3">
    <name type="scientific">Trichinella nativa</name>
    <dbReference type="NCBI Taxonomy" id="6335"/>
    <lineage>
        <taxon>Eukaryota</taxon>
        <taxon>Metazoa</taxon>
        <taxon>Ecdysozoa</taxon>
        <taxon>Nematoda</taxon>
        <taxon>Enoplea</taxon>
        <taxon>Dorylaimia</taxon>
        <taxon>Trichinellida</taxon>
        <taxon>Trichinellidae</taxon>
        <taxon>Trichinella</taxon>
    </lineage>
</organism>
<keyword evidence="3" id="KW-1185">Reference proteome</keyword>